<dbReference type="InterPro" id="IPR050111">
    <property type="entry name" value="C-type_lectin/snaclec_domain"/>
</dbReference>
<dbReference type="InterPro" id="IPR001304">
    <property type="entry name" value="C-type_lectin-like"/>
</dbReference>
<feature type="non-terminal residue" evidence="2">
    <location>
        <position position="91"/>
    </location>
</feature>
<dbReference type="InterPro" id="IPR016186">
    <property type="entry name" value="C-type_lectin-like/link_sf"/>
</dbReference>
<dbReference type="AlphaFoldDB" id="A0A0C2GHF7"/>
<accession>A0A0C2GHF7</accession>
<proteinExistence type="predicted"/>
<evidence type="ECO:0000259" key="1">
    <source>
        <dbReference type="PROSITE" id="PS50041"/>
    </source>
</evidence>
<evidence type="ECO:0000313" key="2">
    <source>
        <dbReference type="EMBL" id="KIH56501.1"/>
    </source>
</evidence>
<sequence length="91" mass="10667">MSLFCERIQFHDAQKFCEESGGYLASIKDAGEQDFVHALLLGSLQVNDSWIGYYRAKYRGPFLWVDESPSKYEQWALREPNNRDLYEACTY</sequence>
<dbReference type="Gene3D" id="3.10.100.10">
    <property type="entry name" value="Mannose-Binding Protein A, subunit A"/>
    <property type="match status" value="1"/>
</dbReference>
<dbReference type="Proteomes" id="UP000054047">
    <property type="component" value="Unassembled WGS sequence"/>
</dbReference>
<dbReference type="EMBL" id="KN735640">
    <property type="protein sequence ID" value="KIH56501.1"/>
    <property type="molecule type" value="Genomic_DNA"/>
</dbReference>
<protein>
    <submittedName>
        <fullName evidence="2">Lectin C-type domain protein</fullName>
    </submittedName>
</protein>
<dbReference type="SUPFAM" id="SSF56436">
    <property type="entry name" value="C-type lectin-like"/>
    <property type="match status" value="1"/>
</dbReference>
<reference evidence="2 3" key="1">
    <citation type="submission" date="2013-12" db="EMBL/GenBank/DDBJ databases">
        <title>Draft genome of the parsitic nematode Ancylostoma duodenale.</title>
        <authorList>
            <person name="Mitreva M."/>
        </authorList>
    </citation>
    <scope>NUCLEOTIDE SEQUENCE [LARGE SCALE GENOMIC DNA]</scope>
    <source>
        <strain evidence="2 3">Zhejiang</strain>
    </source>
</reference>
<dbReference type="Pfam" id="PF00059">
    <property type="entry name" value="Lectin_C"/>
    <property type="match status" value="1"/>
</dbReference>
<dbReference type="PANTHER" id="PTHR22803">
    <property type="entry name" value="MANNOSE, PHOSPHOLIPASE, LECTIN RECEPTOR RELATED"/>
    <property type="match status" value="1"/>
</dbReference>
<evidence type="ECO:0000313" key="3">
    <source>
        <dbReference type="Proteomes" id="UP000054047"/>
    </source>
</evidence>
<dbReference type="InterPro" id="IPR016187">
    <property type="entry name" value="CTDL_fold"/>
</dbReference>
<keyword evidence="3" id="KW-1185">Reference proteome</keyword>
<name>A0A0C2GHF7_9BILA</name>
<dbReference type="PROSITE" id="PS50041">
    <property type="entry name" value="C_TYPE_LECTIN_2"/>
    <property type="match status" value="1"/>
</dbReference>
<gene>
    <name evidence="2" type="ORF">ANCDUO_13318</name>
</gene>
<dbReference type="CDD" id="cd00037">
    <property type="entry name" value="CLECT"/>
    <property type="match status" value="1"/>
</dbReference>
<organism evidence="2 3">
    <name type="scientific">Ancylostoma duodenale</name>
    <dbReference type="NCBI Taxonomy" id="51022"/>
    <lineage>
        <taxon>Eukaryota</taxon>
        <taxon>Metazoa</taxon>
        <taxon>Ecdysozoa</taxon>
        <taxon>Nematoda</taxon>
        <taxon>Chromadorea</taxon>
        <taxon>Rhabditida</taxon>
        <taxon>Rhabditina</taxon>
        <taxon>Rhabditomorpha</taxon>
        <taxon>Strongyloidea</taxon>
        <taxon>Ancylostomatidae</taxon>
        <taxon>Ancylostomatinae</taxon>
        <taxon>Ancylostoma</taxon>
    </lineage>
</organism>
<dbReference type="OrthoDB" id="5837468at2759"/>
<feature type="domain" description="C-type lectin" evidence="1">
    <location>
        <begin position="1"/>
        <end position="91"/>
    </location>
</feature>